<dbReference type="EMBL" id="UYRX01000215">
    <property type="protein sequence ID" value="VDK77682.1"/>
    <property type="molecule type" value="Genomic_DNA"/>
</dbReference>
<sequence>MATGKRCQEVTAHGGRVSGGGINRTTRASDFKIAFQYLLGWGVLLSVLAAKCYLYPARFKFCFQIWSC</sequence>
<name>A0A3P6SP86_LITSI</name>
<dbReference type="OrthoDB" id="10544678at2759"/>
<proteinExistence type="predicted"/>
<evidence type="ECO:0000256" key="2">
    <source>
        <dbReference type="SAM" id="Phobius"/>
    </source>
</evidence>
<organism evidence="3 4">
    <name type="scientific">Litomosoides sigmodontis</name>
    <name type="common">Filarial nematode worm</name>
    <dbReference type="NCBI Taxonomy" id="42156"/>
    <lineage>
        <taxon>Eukaryota</taxon>
        <taxon>Metazoa</taxon>
        <taxon>Ecdysozoa</taxon>
        <taxon>Nematoda</taxon>
        <taxon>Chromadorea</taxon>
        <taxon>Rhabditida</taxon>
        <taxon>Spirurina</taxon>
        <taxon>Spiruromorpha</taxon>
        <taxon>Filarioidea</taxon>
        <taxon>Onchocercidae</taxon>
        <taxon>Litomosoides</taxon>
    </lineage>
</organism>
<keyword evidence="2" id="KW-1133">Transmembrane helix</keyword>
<protein>
    <submittedName>
        <fullName evidence="3">Uncharacterized protein</fullName>
    </submittedName>
</protein>
<accession>A0A3P6SP86</accession>
<evidence type="ECO:0000313" key="3">
    <source>
        <dbReference type="EMBL" id="VDK77682.1"/>
    </source>
</evidence>
<dbReference type="AlphaFoldDB" id="A0A3P6SP86"/>
<dbReference type="Proteomes" id="UP000277928">
    <property type="component" value="Unassembled WGS sequence"/>
</dbReference>
<keyword evidence="2" id="KW-0812">Transmembrane</keyword>
<feature type="transmembrane region" description="Helical" evidence="2">
    <location>
        <begin position="34"/>
        <end position="54"/>
    </location>
</feature>
<evidence type="ECO:0000313" key="4">
    <source>
        <dbReference type="Proteomes" id="UP000277928"/>
    </source>
</evidence>
<gene>
    <name evidence="3" type="ORF">NLS_LOCUS3763</name>
</gene>
<keyword evidence="4" id="KW-1185">Reference proteome</keyword>
<reference evidence="3 4" key="1">
    <citation type="submission" date="2018-08" db="EMBL/GenBank/DDBJ databases">
        <authorList>
            <person name="Laetsch R D."/>
            <person name="Stevens L."/>
            <person name="Kumar S."/>
            <person name="Blaxter L. M."/>
        </authorList>
    </citation>
    <scope>NUCLEOTIDE SEQUENCE [LARGE SCALE GENOMIC DNA]</scope>
</reference>
<feature type="region of interest" description="Disordered" evidence="1">
    <location>
        <begin position="1"/>
        <end position="24"/>
    </location>
</feature>
<keyword evidence="2" id="KW-0472">Membrane</keyword>
<evidence type="ECO:0000256" key="1">
    <source>
        <dbReference type="SAM" id="MobiDB-lite"/>
    </source>
</evidence>